<keyword evidence="3" id="KW-1185">Reference proteome</keyword>
<name>A0ABD6E4G9_9BILA</name>
<protein>
    <submittedName>
        <fullName evidence="2">Uncharacterized protein</fullName>
    </submittedName>
</protein>
<dbReference type="AlphaFoldDB" id="A0ABD6E4G9"/>
<evidence type="ECO:0000256" key="1">
    <source>
        <dbReference type="SAM" id="MobiDB-lite"/>
    </source>
</evidence>
<feature type="region of interest" description="Disordered" evidence="1">
    <location>
        <begin position="308"/>
        <end position="337"/>
    </location>
</feature>
<feature type="region of interest" description="Disordered" evidence="1">
    <location>
        <begin position="87"/>
        <end position="109"/>
    </location>
</feature>
<dbReference type="EMBL" id="JBGFUD010000379">
    <property type="protein sequence ID" value="MFH4974410.1"/>
    <property type="molecule type" value="Genomic_DNA"/>
</dbReference>
<reference evidence="2 3" key="1">
    <citation type="submission" date="2024-08" db="EMBL/GenBank/DDBJ databases">
        <title>Gnathostoma spinigerum genome.</title>
        <authorList>
            <person name="Gonzalez-Bertolin B."/>
            <person name="Monzon S."/>
            <person name="Zaballos A."/>
            <person name="Jimenez P."/>
            <person name="Dekumyoy P."/>
            <person name="Varona S."/>
            <person name="Cuesta I."/>
            <person name="Sumanam S."/>
            <person name="Adisakwattana P."/>
            <person name="Gasser R.B."/>
            <person name="Hernandez-Gonzalez A."/>
            <person name="Young N.D."/>
            <person name="Perteguer M.J."/>
        </authorList>
    </citation>
    <scope>NUCLEOTIDE SEQUENCE [LARGE SCALE GENOMIC DNA]</scope>
    <source>
        <strain evidence="2">AL3</strain>
        <tissue evidence="2">Liver</tissue>
    </source>
</reference>
<evidence type="ECO:0000313" key="2">
    <source>
        <dbReference type="EMBL" id="MFH4974410.1"/>
    </source>
</evidence>
<comment type="caution">
    <text evidence="2">The sequence shown here is derived from an EMBL/GenBank/DDBJ whole genome shotgun (WGS) entry which is preliminary data.</text>
</comment>
<proteinExistence type="predicted"/>
<dbReference type="Proteomes" id="UP001608902">
    <property type="component" value="Unassembled WGS sequence"/>
</dbReference>
<feature type="compositionally biased region" description="Polar residues" evidence="1">
    <location>
        <begin position="89"/>
        <end position="99"/>
    </location>
</feature>
<gene>
    <name evidence="2" type="ORF">AB6A40_001119</name>
</gene>
<accession>A0ABD6E4G9</accession>
<sequence length="351" mass="40050">MGVDVITESRVVEVVQASDESTVNNFLTSPIVNLDFTYGRSKSDRSCWDENNGRSWSIYEDHLDLAHTLAMWWSENIVGDHMLKRHEVQSQSNADSTIPNRKRNRRSRQLITDYRRMEHSYENRRQIRESGQTTSPAILMTSVSNVGVLSEDISRNEAKNPQFLSCFDRVTENLEGAVRKHRKILRKTTSKAKPYYQKLRIKGVDQCSSYSLSSNENNKNLQTLASSLSVSQLNALRGLLYQASLIQAQYIQAGQGTPRIVYVRPEDGSSKIIWVMRPGRDGRSKRLKIKSVIPSESHAEVDDLHYDKESTMDSSPNAAELMKAAEGDDESEESREEMYMNEENFLLGIME</sequence>
<evidence type="ECO:0000313" key="3">
    <source>
        <dbReference type="Proteomes" id="UP001608902"/>
    </source>
</evidence>
<organism evidence="2 3">
    <name type="scientific">Gnathostoma spinigerum</name>
    <dbReference type="NCBI Taxonomy" id="75299"/>
    <lineage>
        <taxon>Eukaryota</taxon>
        <taxon>Metazoa</taxon>
        <taxon>Ecdysozoa</taxon>
        <taxon>Nematoda</taxon>
        <taxon>Chromadorea</taxon>
        <taxon>Rhabditida</taxon>
        <taxon>Spirurina</taxon>
        <taxon>Gnathostomatomorpha</taxon>
        <taxon>Gnathostomatoidea</taxon>
        <taxon>Gnathostomatidae</taxon>
        <taxon>Gnathostoma</taxon>
    </lineage>
</organism>